<dbReference type="Gene3D" id="3.30.565.10">
    <property type="entry name" value="Histidine kinase-like ATPase, C-terminal domain"/>
    <property type="match status" value="1"/>
</dbReference>
<feature type="transmembrane region" description="Helical" evidence="9">
    <location>
        <begin position="151"/>
        <end position="168"/>
    </location>
</feature>
<feature type="transmembrane region" description="Helical" evidence="9">
    <location>
        <begin position="114"/>
        <end position="131"/>
    </location>
</feature>
<comment type="catalytic activity">
    <reaction evidence="1">
        <text>ATP + protein L-histidine = ADP + protein N-phospho-L-histidine.</text>
        <dbReference type="EC" id="2.7.13.3"/>
    </reaction>
</comment>
<evidence type="ECO:0000256" key="5">
    <source>
        <dbReference type="ARBA" id="ARBA00022741"/>
    </source>
</evidence>
<dbReference type="PANTHER" id="PTHR24421">
    <property type="entry name" value="NITRATE/NITRITE SENSOR PROTEIN NARX-RELATED"/>
    <property type="match status" value="1"/>
</dbReference>
<evidence type="ECO:0000256" key="6">
    <source>
        <dbReference type="ARBA" id="ARBA00022777"/>
    </source>
</evidence>
<dbReference type="OrthoDB" id="227596at2"/>
<keyword evidence="9" id="KW-0812">Transmembrane</keyword>
<feature type="domain" description="Signal transduction histidine kinase subgroup 3 dimerisation and phosphoacceptor" evidence="11">
    <location>
        <begin position="184"/>
        <end position="250"/>
    </location>
</feature>
<evidence type="ECO:0000256" key="3">
    <source>
        <dbReference type="ARBA" id="ARBA00022553"/>
    </source>
</evidence>
<dbReference type="Pfam" id="PF02518">
    <property type="entry name" value="HATPase_c"/>
    <property type="match status" value="1"/>
</dbReference>
<evidence type="ECO:0000256" key="9">
    <source>
        <dbReference type="SAM" id="Phobius"/>
    </source>
</evidence>
<keyword evidence="5" id="KW-0547">Nucleotide-binding</keyword>
<dbReference type="CDD" id="cd16917">
    <property type="entry name" value="HATPase_UhpB-NarQ-NarX-like"/>
    <property type="match status" value="1"/>
</dbReference>
<feature type="transmembrane region" description="Helical" evidence="9">
    <location>
        <begin position="14"/>
        <end position="32"/>
    </location>
</feature>
<keyword evidence="4" id="KW-0808">Transferase</keyword>
<evidence type="ECO:0000256" key="8">
    <source>
        <dbReference type="ARBA" id="ARBA00023012"/>
    </source>
</evidence>
<evidence type="ECO:0000256" key="2">
    <source>
        <dbReference type="ARBA" id="ARBA00012438"/>
    </source>
</evidence>
<dbReference type="GO" id="GO:0046983">
    <property type="term" value="F:protein dimerization activity"/>
    <property type="evidence" value="ECO:0007669"/>
    <property type="project" value="InterPro"/>
</dbReference>
<comment type="caution">
    <text evidence="12">The sequence shown here is derived from an EMBL/GenBank/DDBJ whole genome shotgun (WGS) entry which is preliminary data.</text>
</comment>
<reference evidence="12 13" key="1">
    <citation type="submission" date="2018-09" db="EMBL/GenBank/DDBJ databases">
        <title>YIM 75507 draft genome.</title>
        <authorList>
            <person name="Tang S."/>
            <person name="Feng Y."/>
        </authorList>
    </citation>
    <scope>NUCLEOTIDE SEQUENCE [LARGE SCALE GENOMIC DNA]</scope>
    <source>
        <strain evidence="12 13">YIM 75507</strain>
    </source>
</reference>
<evidence type="ECO:0000256" key="1">
    <source>
        <dbReference type="ARBA" id="ARBA00000085"/>
    </source>
</evidence>
<keyword evidence="9" id="KW-1133">Transmembrane helix</keyword>
<dbReference type="InterPro" id="IPR011712">
    <property type="entry name" value="Sig_transdc_His_kin_sub3_dim/P"/>
</dbReference>
<feature type="transmembrane region" description="Helical" evidence="9">
    <location>
        <begin position="88"/>
        <end position="107"/>
    </location>
</feature>
<keyword evidence="8" id="KW-0902">Two-component regulatory system</keyword>
<dbReference type="InterPro" id="IPR003594">
    <property type="entry name" value="HATPase_dom"/>
</dbReference>
<dbReference type="GO" id="GO:0000155">
    <property type="term" value="F:phosphorelay sensor kinase activity"/>
    <property type="evidence" value="ECO:0007669"/>
    <property type="project" value="InterPro"/>
</dbReference>
<evidence type="ECO:0000313" key="13">
    <source>
        <dbReference type="Proteomes" id="UP000265768"/>
    </source>
</evidence>
<dbReference type="InterPro" id="IPR050482">
    <property type="entry name" value="Sensor_HK_TwoCompSys"/>
</dbReference>
<dbReference type="SUPFAM" id="SSF55874">
    <property type="entry name" value="ATPase domain of HSP90 chaperone/DNA topoisomerase II/histidine kinase"/>
    <property type="match status" value="1"/>
</dbReference>
<keyword evidence="9" id="KW-0472">Membrane</keyword>
<dbReference type="EMBL" id="QZEY01000003">
    <property type="protein sequence ID" value="RJL33314.1"/>
    <property type="molecule type" value="Genomic_DNA"/>
</dbReference>
<dbReference type="Gene3D" id="1.20.5.1930">
    <property type="match status" value="1"/>
</dbReference>
<sequence length="389" mass="41208">MGGWQRVALWARRLAEVALLGWLGLLTLLDLIGSVNMGASFVLVAAGDAVGILAVVRRRRAPERWASILIVVSIAISLVSKLSGLGSFAGVAEAGSIMMLVMAVTRVTYPTPRAIALALLALVALITGPALRIVDGYGSLALGNAEAFGSLYFIGWITACAIGFYLRYQEERRTVAMDVARRSERLDLARELHDLVAHHITGIVVQAQAARVVAERQPQAVIPALDAIAGAGAEALTSMRRLVGVLRDGDEAARTPGVSLADLRTMVDKFTASGVRAGLEIGPGITDADLHPEVLTTIHRVVQESLTNIRRHAPGASWVEVGLRRDGQTLTIRVANFGGTATDSRPFRLGGGFGLVGMAERVEALGGHLHAGPSPQGGWEVRAELPLRL</sequence>
<dbReference type="Pfam" id="PF07730">
    <property type="entry name" value="HisKA_3"/>
    <property type="match status" value="1"/>
</dbReference>
<name>A0A3A4B734_9ACTN</name>
<proteinExistence type="predicted"/>
<gene>
    <name evidence="12" type="ORF">D5H75_10935</name>
</gene>
<feature type="domain" description="Histidine kinase/HSP90-like ATPase" evidence="10">
    <location>
        <begin position="296"/>
        <end position="388"/>
    </location>
</feature>
<dbReference type="Proteomes" id="UP000265768">
    <property type="component" value="Unassembled WGS sequence"/>
</dbReference>
<feature type="transmembrane region" description="Helical" evidence="9">
    <location>
        <begin position="65"/>
        <end position="82"/>
    </location>
</feature>
<keyword evidence="3" id="KW-0597">Phosphoprotein</keyword>
<keyword evidence="6 12" id="KW-0418">Kinase</keyword>
<keyword evidence="13" id="KW-1185">Reference proteome</keyword>
<dbReference type="EC" id="2.7.13.3" evidence="2"/>
<organism evidence="12 13">
    <name type="scientific">Bailinhaonella thermotolerans</name>
    <dbReference type="NCBI Taxonomy" id="1070861"/>
    <lineage>
        <taxon>Bacteria</taxon>
        <taxon>Bacillati</taxon>
        <taxon>Actinomycetota</taxon>
        <taxon>Actinomycetes</taxon>
        <taxon>Streptosporangiales</taxon>
        <taxon>Streptosporangiaceae</taxon>
        <taxon>Bailinhaonella</taxon>
    </lineage>
</organism>
<dbReference type="InterPro" id="IPR036890">
    <property type="entry name" value="HATPase_C_sf"/>
</dbReference>
<protein>
    <recommendedName>
        <fullName evidence="2">histidine kinase</fullName>
        <ecNumber evidence="2">2.7.13.3</ecNumber>
    </recommendedName>
</protein>
<feature type="transmembrane region" description="Helical" evidence="9">
    <location>
        <begin position="38"/>
        <end position="56"/>
    </location>
</feature>
<dbReference type="AlphaFoldDB" id="A0A3A4B734"/>
<accession>A0A3A4B734</accession>
<keyword evidence="7" id="KW-0067">ATP-binding</keyword>
<dbReference type="PANTHER" id="PTHR24421:SF10">
    <property type="entry name" value="NITRATE_NITRITE SENSOR PROTEIN NARQ"/>
    <property type="match status" value="1"/>
</dbReference>
<evidence type="ECO:0000259" key="11">
    <source>
        <dbReference type="Pfam" id="PF07730"/>
    </source>
</evidence>
<dbReference type="RefSeq" id="WP_119926273.1">
    <property type="nucleotide sequence ID" value="NZ_QZEY01000003.1"/>
</dbReference>
<evidence type="ECO:0000259" key="10">
    <source>
        <dbReference type="Pfam" id="PF02518"/>
    </source>
</evidence>
<dbReference type="GO" id="GO:0016020">
    <property type="term" value="C:membrane"/>
    <property type="evidence" value="ECO:0007669"/>
    <property type="project" value="InterPro"/>
</dbReference>
<evidence type="ECO:0000256" key="4">
    <source>
        <dbReference type="ARBA" id="ARBA00022679"/>
    </source>
</evidence>
<evidence type="ECO:0000256" key="7">
    <source>
        <dbReference type="ARBA" id="ARBA00022840"/>
    </source>
</evidence>
<dbReference type="GO" id="GO:0005524">
    <property type="term" value="F:ATP binding"/>
    <property type="evidence" value="ECO:0007669"/>
    <property type="project" value="UniProtKB-KW"/>
</dbReference>
<evidence type="ECO:0000313" key="12">
    <source>
        <dbReference type="EMBL" id="RJL33314.1"/>
    </source>
</evidence>